<dbReference type="PROSITE" id="PS50920">
    <property type="entry name" value="SOLCAR"/>
    <property type="match status" value="2"/>
</dbReference>
<comment type="catalytic activity">
    <reaction evidence="18">
        <text>glutarate(in) + 2-oxoglutarate(out) = glutarate(out) + 2-oxoglutarate(in)</text>
        <dbReference type="Rhea" id="RHEA:71751"/>
        <dbReference type="ChEBI" id="CHEBI:16810"/>
        <dbReference type="ChEBI" id="CHEBI:30921"/>
    </reaction>
</comment>
<evidence type="ECO:0000256" key="11">
    <source>
        <dbReference type="ARBA" id="ARBA00039747"/>
    </source>
</evidence>
<keyword evidence="8" id="KW-0496">Mitochondrion</keyword>
<evidence type="ECO:0000256" key="4">
    <source>
        <dbReference type="ARBA" id="ARBA00022692"/>
    </source>
</evidence>
<evidence type="ECO:0000256" key="6">
    <source>
        <dbReference type="ARBA" id="ARBA00022792"/>
    </source>
</evidence>
<evidence type="ECO:0000256" key="5">
    <source>
        <dbReference type="ARBA" id="ARBA00022737"/>
    </source>
</evidence>
<evidence type="ECO:0000256" key="16">
    <source>
        <dbReference type="ARBA" id="ARBA00048303"/>
    </source>
</evidence>
<keyword evidence="6" id="KW-0999">Mitochondrion inner membrane</keyword>
<evidence type="ECO:0000256" key="20">
    <source>
        <dbReference type="PROSITE-ProRule" id="PRU00282"/>
    </source>
</evidence>
<evidence type="ECO:0000256" key="13">
    <source>
        <dbReference type="ARBA" id="ARBA00046087"/>
    </source>
</evidence>
<accession>A0A315W2U1</accession>
<comment type="similarity">
    <text evidence="2">Belongs to the mitochondrial carrier (TC 2.A.29) family.</text>
</comment>
<feature type="repeat" description="Solcar" evidence="20">
    <location>
        <begin position="596"/>
        <end position="739"/>
    </location>
</feature>
<sequence length="743" mass="81371">MDTGELPQNVLRVLAERKRCAFRAKTTPDNHLICVKHDLRSVDDKLSGNAECLASRAALDYVRICPDIEEAHLVELCGGGVSCGVGAPLRTETQRQCFGQGLIEICLMHPLDVVKTSTFLVNKLPGVPFKKLRRFHFEGRATARTRGARSGDESQGRQAGKRARRGGKTCGKGRRDRESNPRRPRRGLRPPNVGRADPLHHHSTPHMLIFQKTSTPALLNRLKEACYHVGLSLQENQMQEAECNTGQRETGYKLWGIPSSRILGTPLQDVNLLVIRKAAHPTKLPLQLKPGALYGPIRRPHGGLTADLLTRQLTPYEEGIFLLSRYIGHERVGTGGWGGKANEGEGRKIKFQIQRGSSDPTGYKSLRDCFRTIFRREGVSSWPTSAELSLKVEWLPSLTTPGKSVATICMNIESRGKGLPILGFYKGILPPILAETPKRAVKFFTYEQYKKVLSLTPLSPGVHSLQCFDGRKRGQSPGVQVKLFGSGTINLSPLVGLAFVLALSAAGLGSGLTEAVIVNPFEVVKVSLQANRDSFKEQPSAFAQARSIINSDGYGLRGLNKGLTSTLGRHGVFNMIYFGFYFNVKDAIPANPDPTLEFLRKFAIGLTSGTISSCANIPFDVAKSRIQGPQPEPGAIKYRTCFQTMALVYREEGGSWCIATTGKGTEGQGGSGSSLINAIIGGGRERDREHEAEARQPLITLNALRDSFLALYKGLVPKIMRLGPGGGVMLLVYEYVSIWLQEH</sequence>
<dbReference type="PANTHER" id="PTHR46356">
    <property type="entry name" value="MITOCHONDRIAL 2-OXODICARBOXYLATE CARRIER"/>
    <property type="match status" value="1"/>
</dbReference>
<evidence type="ECO:0000256" key="8">
    <source>
        <dbReference type="ARBA" id="ARBA00023128"/>
    </source>
</evidence>
<evidence type="ECO:0000256" key="12">
    <source>
        <dbReference type="ARBA" id="ARBA00041874"/>
    </source>
</evidence>
<proteinExistence type="inferred from homology"/>
<organism evidence="22 23">
    <name type="scientific">Gambusia affinis</name>
    <name type="common">Western mosquitofish</name>
    <name type="synonym">Heterandria affinis</name>
    <dbReference type="NCBI Taxonomy" id="33528"/>
    <lineage>
        <taxon>Eukaryota</taxon>
        <taxon>Metazoa</taxon>
        <taxon>Chordata</taxon>
        <taxon>Craniata</taxon>
        <taxon>Vertebrata</taxon>
        <taxon>Euteleostomi</taxon>
        <taxon>Actinopterygii</taxon>
        <taxon>Neopterygii</taxon>
        <taxon>Teleostei</taxon>
        <taxon>Neoteleostei</taxon>
        <taxon>Acanthomorphata</taxon>
        <taxon>Ovalentaria</taxon>
        <taxon>Atherinomorphae</taxon>
        <taxon>Cyprinodontiformes</taxon>
        <taxon>Poeciliidae</taxon>
        <taxon>Poeciliinae</taxon>
        <taxon>Gambusia</taxon>
    </lineage>
</organism>
<dbReference type="Pfam" id="PF00153">
    <property type="entry name" value="Mito_carr"/>
    <property type="match status" value="3"/>
</dbReference>
<keyword evidence="9 20" id="KW-0472">Membrane</keyword>
<comment type="catalytic activity">
    <reaction evidence="15">
        <text>citrate(in) + 2-oxoglutarate(out) = citrate(out) + 2-oxoglutarate(in)</text>
        <dbReference type="Rhea" id="RHEA:71763"/>
        <dbReference type="ChEBI" id="CHEBI:16810"/>
        <dbReference type="ChEBI" id="CHEBI:16947"/>
    </reaction>
</comment>
<comment type="catalytic activity">
    <reaction evidence="14">
        <text>heptanedioate(in) + 2-oxoglutarate(out) = heptanedioate(out) + 2-oxoglutarate(in)</text>
        <dbReference type="Rhea" id="RHEA:71759"/>
        <dbReference type="ChEBI" id="CHEBI:16810"/>
        <dbReference type="ChEBI" id="CHEBI:36165"/>
    </reaction>
</comment>
<name>A0A315W2U1_GAMAF</name>
<dbReference type="InterPro" id="IPR018108">
    <property type="entry name" value="MCP_transmembrane"/>
</dbReference>
<evidence type="ECO:0000256" key="9">
    <source>
        <dbReference type="ARBA" id="ARBA00023136"/>
    </source>
</evidence>
<dbReference type="SUPFAM" id="SSF103506">
    <property type="entry name" value="Mitochondrial carrier"/>
    <property type="match status" value="1"/>
</dbReference>
<feature type="compositionally biased region" description="Basic residues" evidence="21">
    <location>
        <begin position="159"/>
        <end position="172"/>
    </location>
</feature>
<feature type="non-terminal residue" evidence="22">
    <location>
        <position position="743"/>
    </location>
</feature>
<dbReference type="AlphaFoldDB" id="A0A315W2U1"/>
<dbReference type="EMBL" id="NHOQ01000541">
    <property type="protein sequence ID" value="PWA29575.1"/>
    <property type="molecule type" value="Genomic_DNA"/>
</dbReference>
<protein>
    <recommendedName>
        <fullName evidence="11">Mitochondrial 2-oxodicarboxylate carrier</fullName>
    </recommendedName>
    <alternativeName>
        <fullName evidence="12">Solute carrier family 25 member 21</fullName>
    </alternativeName>
</protein>
<reference evidence="22 23" key="1">
    <citation type="journal article" date="2018" name="G3 (Bethesda)">
        <title>A High-Quality Reference Genome for the Invasive Mosquitofish Gambusia affinis Using a Chicago Library.</title>
        <authorList>
            <person name="Hoffberg S.L."/>
            <person name="Troendle N.J."/>
            <person name="Glenn T.C."/>
            <person name="Mahmud O."/>
            <person name="Louha S."/>
            <person name="Chalopin D."/>
            <person name="Bennetzen J.L."/>
            <person name="Mauricio R."/>
        </authorList>
    </citation>
    <scope>NUCLEOTIDE SEQUENCE [LARGE SCALE GENOMIC DNA]</scope>
    <source>
        <strain evidence="22">NE01/NJP1002.9</strain>
        <tissue evidence="22">Muscle</tissue>
    </source>
</reference>
<keyword evidence="4 20" id="KW-0812">Transmembrane</keyword>
<evidence type="ECO:0000313" key="22">
    <source>
        <dbReference type="EMBL" id="PWA29575.1"/>
    </source>
</evidence>
<evidence type="ECO:0000256" key="19">
    <source>
        <dbReference type="ARBA" id="ARBA00048998"/>
    </source>
</evidence>
<dbReference type="InterPro" id="IPR051752">
    <property type="entry name" value="Mito_2-oxodicarb_carrier"/>
</dbReference>
<evidence type="ECO:0000256" key="21">
    <source>
        <dbReference type="SAM" id="MobiDB-lite"/>
    </source>
</evidence>
<feature type="region of interest" description="Disordered" evidence="21">
    <location>
        <begin position="140"/>
        <end position="204"/>
    </location>
</feature>
<evidence type="ECO:0000256" key="2">
    <source>
        <dbReference type="ARBA" id="ARBA00006375"/>
    </source>
</evidence>
<comment type="catalytic activity">
    <reaction evidence="19">
        <text>hexanedioate(in) + 2-oxoglutarate(out) = hexanedioate(out) + 2-oxoglutarate(in)</text>
        <dbReference type="Rhea" id="RHEA:71743"/>
        <dbReference type="ChEBI" id="CHEBI:16810"/>
        <dbReference type="ChEBI" id="CHEBI:17128"/>
    </reaction>
</comment>
<evidence type="ECO:0000313" key="23">
    <source>
        <dbReference type="Proteomes" id="UP000250572"/>
    </source>
</evidence>
<comment type="catalytic activity">
    <reaction evidence="10">
        <text>2-oxoadipate(in) + 2-oxoglutarate(out) = 2-oxoadipate(out) + 2-oxoglutarate(in)</text>
        <dbReference type="Rhea" id="RHEA:71739"/>
        <dbReference type="ChEBI" id="CHEBI:16810"/>
        <dbReference type="ChEBI" id="CHEBI:57499"/>
    </reaction>
</comment>
<evidence type="ECO:0000256" key="15">
    <source>
        <dbReference type="ARBA" id="ARBA00048003"/>
    </source>
</evidence>
<dbReference type="GO" id="GO:0005743">
    <property type="term" value="C:mitochondrial inner membrane"/>
    <property type="evidence" value="ECO:0007669"/>
    <property type="project" value="UniProtKB-SubCell"/>
</dbReference>
<keyword evidence="7" id="KW-1133">Transmembrane helix</keyword>
<evidence type="ECO:0000256" key="14">
    <source>
        <dbReference type="ARBA" id="ARBA00047537"/>
    </source>
</evidence>
<evidence type="ECO:0000256" key="1">
    <source>
        <dbReference type="ARBA" id="ARBA00004448"/>
    </source>
</evidence>
<evidence type="ECO:0000256" key="17">
    <source>
        <dbReference type="ARBA" id="ARBA00048581"/>
    </source>
</evidence>
<gene>
    <name evidence="22" type="ORF">CCH79_00007988</name>
</gene>
<dbReference type="Proteomes" id="UP000250572">
    <property type="component" value="Unassembled WGS sequence"/>
</dbReference>
<comment type="function">
    <text evidence="13">Transports dicarboxylates across the inner membranes of mitochondria by a counter-exchange mechanism. Can transport 2-oxoadipate (2-oxohexanedioate), 2-oxoglutarate, adipate (hexanedioate), glutarate, and to a lesser extent, pimelate (heptanedioate), 2-oxopimelate (2-oxoheptanedioate), 2-aminoadipate (2-aminohexanedioate), oxaloacetate, and citrate. Plays a central role in catabolism of lysine, hydroxylysine, and tryptophan, by transporting common metabolite intermediates (such as 2-oxoadipate) into the mitochondria, where it is converted into acetyl-CoA and can enter the citric acid (TCA) cycle.</text>
</comment>
<evidence type="ECO:0000256" key="7">
    <source>
        <dbReference type="ARBA" id="ARBA00022989"/>
    </source>
</evidence>
<evidence type="ECO:0000256" key="3">
    <source>
        <dbReference type="ARBA" id="ARBA00022448"/>
    </source>
</evidence>
<comment type="subcellular location">
    <subcellularLocation>
        <location evidence="1">Mitochondrion inner membrane</location>
        <topology evidence="1">Multi-pass membrane protein</topology>
    </subcellularLocation>
</comment>
<dbReference type="Gene3D" id="1.50.40.10">
    <property type="entry name" value="Mitochondrial carrier domain"/>
    <property type="match status" value="1"/>
</dbReference>
<keyword evidence="23" id="KW-1185">Reference proteome</keyword>
<keyword evidence="5" id="KW-0677">Repeat</keyword>
<comment type="caution">
    <text evidence="22">The sequence shown here is derived from an EMBL/GenBank/DDBJ whole genome shotgun (WGS) entry which is preliminary data.</text>
</comment>
<comment type="catalytic activity">
    <reaction evidence="16">
        <text>L-2-aminoadipate(in) + 2-oxoglutarate(out) = L-2-aminoadipate(out) + 2-oxoglutarate(in)</text>
        <dbReference type="Rhea" id="RHEA:71747"/>
        <dbReference type="ChEBI" id="CHEBI:16810"/>
        <dbReference type="ChEBI" id="CHEBI:58672"/>
    </reaction>
</comment>
<comment type="catalytic activity">
    <reaction evidence="17">
        <text>2-oxoheptanedioate(in) + 2-oxoglutarate(out) = 2-oxoheptanedioate(out) + 2-oxoglutarate(in)</text>
        <dbReference type="Rhea" id="RHEA:71755"/>
        <dbReference type="ChEBI" id="CHEBI:16810"/>
        <dbReference type="ChEBI" id="CHEBI:72701"/>
    </reaction>
</comment>
<evidence type="ECO:0000256" key="18">
    <source>
        <dbReference type="ARBA" id="ARBA00048920"/>
    </source>
</evidence>
<keyword evidence="3" id="KW-0813">Transport</keyword>
<feature type="repeat" description="Solcar" evidence="20">
    <location>
        <begin position="498"/>
        <end position="587"/>
    </location>
</feature>
<dbReference type="InterPro" id="IPR023395">
    <property type="entry name" value="MCP_dom_sf"/>
</dbReference>
<dbReference type="PANTHER" id="PTHR46356:SF1">
    <property type="entry name" value="MITOCHONDRIAL 2-OXODICARBOXYLATE CARRIER"/>
    <property type="match status" value="1"/>
</dbReference>
<evidence type="ECO:0000256" key="10">
    <source>
        <dbReference type="ARBA" id="ARBA00036018"/>
    </source>
</evidence>